<accession>A0A0D6JMA6</accession>
<organism evidence="1 2">
    <name type="scientific">Haloferax massiliensis</name>
    <dbReference type="NCBI Taxonomy" id="1476858"/>
    <lineage>
        <taxon>Archaea</taxon>
        <taxon>Methanobacteriati</taxon>
        <taxon>Methanobacteriota</taxon>
        <taxon>Stenosarchaea group</taxon>
        <taxon>Halobacteria</taxon>
        <taxon>Halobacteriales</taxon>
        <taxon>Haloferacaceae</taxon>
        <taxon>Haloferax</taxon>
    </lineage>
</organism>
<dbReference type="Proteomes" id="UP000198902">
    <property type="component" value="Unassembled WGS sequence"/>
</dbReference>
<name>A0A0D6JMA6_9EURY</name>
<reference evidence="2" key="1">
    <citation type="submission" date="2015-03" db="EMBL/GenBank/DDBJ databases">
        <authorList>
            <person name="Urmite Genomes"/>
        </authorList>
    </citation>
    <scope>NUCLEOTIDE SEQUENCE [LARGE SCALE GENOMIC DNA]</scope>
    <source>
        <strain evidence="2">Arc-Hr</strain>
    </source>
</reference>
<protein>
    <submittedName>
        <fullName evidence="1">Uncharacterized protein</fullName>
    </submittedName>
</protein>
<dbReference type="EMBL" id="CSTE01000001">
    <property type="protein sequence ID" value="CQR48750.1"/>
    <property type="molecule type" value="Genomic_DNA"/>
</dbReference>
<sequence>MFYDESVNNGSHVIYAGTAERPIYFDEGNNLARVDGGETRSSTVGIWIYSTLV</sequence>
<proteinExistence type="predicted"/>
<evidence type="ECO:0000313" key="1">
    <source>
        <dbReference type="EMBL" id="CQR48750.1"/>
    </source>
</evidence>
<dbReference type="AlphaFoldDB" id="A0A0D6JMA6"/>
<evidence type="ECO:0000313" key="2">
    <source>
        <dbReference type="Proteomes" id="UP000198902"/>
    </source>
</evidence>
<keyword evidence="2" id="KW-1185">Reference proteome</keyword>
<gene>
    <name evidence="1" type="ORF">BN996_00198</name>
</gene>